<reference evidence="2 3" key="1">
    <citation type="submission" date="2019-05" db="EMBL/GenBank/DDBJ databases">
        <authorList>
            <person name="Lee S.D."/>
        </authorList>
    </citation>
    <scope>NUCLEOTIDE SEQUENCE [LARGE SCALE GENOMIC DNA]</scope>
    <source>
        <strain evidence="2 3">YC2-7</strain>
    </source>
</reference>
<feature type="transmembrane region" description="Helical" evidence="1">
    <location>
        <begin position="31"/>
        <end position="53"/>
    </location>
</feature>
<keyword evidence="1" id="KW-0812">Transmembrane</keyword>
<comment type="caution">
    <text evidence="2">The sequence shown here is derived from an EMBL/GenBank/DDBJ whole genome shotgun (WGS) entry which is preliminary data.</text>
</comment>
<name>A0A848KQ87_9NOCA</name>
<keyword evidence="1" id="KW-0472">Membrane</keyword>
<dbReference type="AlphaFoldDB" id="A0A848KQ87"/>
<dbReference type="EMBL" id="VCQU01000012">
    <property type="protein sequence ID" value="NMN98762.1"/>
    <property type="molecule type" value="Genomic_DNA"/>
</dbReference>
<evidence type="ECO:0000313" key="2">
    <source>
        <dbReference type="EMBL" id="NMN98762.1"/>
    </source>
</evidence>
<proteinExistence type="predicted"/>
<dbReference type="RefSeq" id="WP_169593387.1">
    <property type="nucleotide sequence ID" value="NZ_VCQU01000012.1"/>
</dbReference>
<reference evidence="2 3" key="2">
    <citation type="submission" date="2020-06" db="EMBL/GenBank/DDBJ databases">
        <title>Antribacter stalactiti gen. nov., sp. nov., a new member of the family Nacardiaceae isolated from a cave.</title>
        <authorList>
            <person name="Kim I.S."/>
        </authorList>
    </citation>
    <scope>NUCLEOTIDE SEQUENCE [LARGE SCALE GENOMIC DNA]</scope>
    <source>
        <strain evidence="2 3">YC2-7</strain>
    </source>
</reference>
<evidence type="ECO:0000256" key="1">
    <source>
        <dbReference type="SAM" id="Phobius"/>
    </source>
</evidence>
<evidence type="ECO:0000313" key="3">
    <source>
        <dbReference type="Proteomes" id="UP000535543"/>
    </source>
</evidence>
<feature type="transmembrane region" description="Helical" evidence="1">
    <location>
        <begin position="124"/>
        <end position="144"/>
    </location>
</feature>
<feature type="transmembrane region" description="Helical" evidence="1">
    <location>
        <begin position="59"/>
        <end position="76"/>
    </location>
</feature>
<feature type="transmembrane region" description="Helical" evidence="1">
    <location>
        <begin position="97"/>
        <end position="118"/>
    </location>
</feature>
<sequence length="150" mass="15795">MVITDTRWDVAVPRIRVPVFDVRGDSAIAQLVRFAGVGGLSNIVYFAAFFALASQGNQIANIVGAALSTALANELHRRMTFHASDRVTWFAAQWEGGALAVIGLAFSATAIAALNFAFPTATDVTVALLVIAVSAAVGGARFLALRGWVF</sequence>
<dbReference type="Proteomes" id="UP000535543">
    <property type="component" value="Unassembled WGS sequence"/>
</dbReference>
<organism evidence="2 3">
    <name type="scientific">Antrihabitans stalactiti</name>
    <dbReference type="NCBI Taxonomy" id="2584121"/>
    <lineage>
        <taxon>Bacteria</taxon>
        <taxon>Bacillati</taxon>
        <taxon>Actinomycetota</taxon>
        <taxon>Actinomycetes</taxon>
        <taxon>Mycobacteriales</taxon>
        <taxon>Nocardiaceae</taxon>
        <taxon>Antrihabitans</taxon>
    </lineage>
</organism>
<keyword evidence="3" id="KW-1185">Reference proteome</keyword>
<gene>
    <name evidence="2" type="ORF">FGL95_27385</name>
</gene>
<accession>A0A848KQ87</accession>
<keyword evidence="1" id="KW-1133">Transmembrane helix</keyword>
<protein>
    <submittedName>
        <fullName evidence="2">GtrA family protein</fullName>
    </submittedName>
</protein>